<dbReference type="Pfam" id="PF00294">
    <property type="entry name" value="PfkB"/>
    <property type="match status" value="1"/>
</dbReference>
<dbReference type="Proteomes" id="UP000612585">
    <property type="component" value="Unassembled WGS sequence"/>
</dbReference>
<dbReference type="Pfam" id="PF05014">
    <property type="entry name" value="Nuc_deoxyrib_tr"/>
    <property type="match status" value="1"/>
</dbReference>
<dbReference type="RefSeq" id="WP_204010756.1">
    <property type="nucleotide sequence ID" value="NZ_BOPG01000101.1"/>
</dbReference>
<dbReference type="InterPro" id="IPR007710">
    <property type="entry name" value="Nucleoside_deoxyribTrfase"/>
</dbReference>
<feature type="domain" description="Carbohydrate kinase PfkB" evidence="1">
    <location>
        <begin position="120"/>
        <end position="251"/>
    </location>
</feature>
<keyword evidence="3" id="KW-1185">Reference proteome</keyword>
<evidence type="ECO:0000313" key="3">
    <source>
        <dbReference type="Proteomes" id="UP000612585"/>
    </source>
</evidence>
<name>A0A8J3ZLH7_9ACTN</name>
<dbReference type="InterPro" id="IPR029056">
    <property type="entry name" value="Ribokinase-like"/>
</dbReference>
<dbReference type="Gene3D" id="3.40.1190.20">
    <property type="match status" value="1"/>
</dbReference>
<dbReference type="SUPFAM" id="SSF52309">
    <property type="entry name" value="N-(deoxy)ribosyltransferase-like"/>
    <property type="match status" value="1"/>
</dbReference>
<evidence type="ECO:0000313" key="2">
    <source>
        <dbReference type="EMBL" id="GIJ63681.1"/>
    </source>
</evidence>
<dbReference type="EMBL" id="BOPG01000101">
    <property type="protein sequence ID" value="GIJ63681.1"/>
    <property type="molecule type" value="Genomic_DNA"/>
</dbReference>
<dbReference type="InterPro" id="IPR011611">
    <property type="entry name" value="PfkB_dom"/>
</dbReference>
<dbReference type="Gene3D" id="3.40.50.450">
    <property type="match status" value="1"/>
</dbReference>
<organism evidence="2 3">
    <name type="scientific">Virgisporangium aurantiacum</name>
    <dbReference type="NCBI Taxonomy" id="175570"/>
    <lineage>
        <taxon>Bacteria</taxon>
        <taxon>Bacillati</taxon>
        <taxon>Actinomycetota</taxon>
        <taxon>Actinomycetes</taxon>
        <taxon>Micromonosporales</taxon>
        <taxon>Micromonosporaceae</taxon>
        <taxon>Virgisporangium</taxon>
    </lineage>
</organism>
<evidence type="ECO:0000259" key="1">
    <source>
        <dbReference type="Pfam" id="PF00294"/>
    </source>
</evidence>
<dbReference type="AlphaFoldDB" id="A0A8J3ZLH7"/>
<gene>
    <name evidence="2" type="ORF">Vau01_111970</name>
</gene>
<protein>
    <recommendedName>
        <fullName evidence="1">Carbohydrate kinase PfkB domain-containing protein</fullName>
    </recommendedName>
</protein>
<dbReference type="SUPFAM" id="SSF53613">
    <property type="entry name" value="Ribokinase-like"/>
    <property type="match status" value="1"/>
</dbReference>
<comment type="caution">
    <text evidence="2">The sequence shown here is derived from an EMBL/GenBank/DDBJ whole genome shotgun (WGS) entry which is preliminary data.</text>
</comment>
<accession>A0A8J3ZLH7</accession>
<proteinExistence type="predicted"/>
<sequence length="416" mass="43121">MIVVGGTYQEEVTVPPHQELAGSGLRAAACLGPNRARLVTAIDELTAPLAASVAAALGLTMVPVERDQSVGFRYFSPVTAPVIDGPSAAHTAALSADDETVLAFGMVETGPRSIRARQLVVDPQRPRDLTRLDLTGLNADAVAVVANARETRALAGGIADLGAAARHVRSASGAVAVVVKDSARGCMVLAGDGDGTLTRVGPYPTRTVWPLGSGDVFAAAYAHAWDKGAEPVEAARIASSSAAWWCGTRATVVPHQVLGGAPVGEVLPDAGPVLPIPDDDPLVYLAAPFFTLADRWLVETCRSVLIGLGAQVFSPLHDVGPGGDEVASRDLDGLDRAHAVFALLDGWDPGTVYEVGWAHRKGLPVVGFLQGPSHEGTKMLVGTGAELHQDLSSALYRAVWAAQGHPLTPSRVTGHT</sequence>
<reference evidence="2" key="1">
    <citation type="submission" date="2021-01" db="EMBL/GenBank/DDBJ databases">
        <title>Whole genome shotgun sequence of Virgisporangium aurantiacum NBRC 16421.</title>
        <authorList>
            <person name="Komaki H."/>
            <person name="Tamura T."/>
        </authorList>
    </citation>
    <scope>NUCLEOTIDE SEQUENCE</scope>
    <source>
        <strain evidence="2">NBRC 16421</strain>
    </source>
</reference>